<comment type="caution">
    <text evidence="2">The sequence shown here is derived from an EMBL/GenBank/DDBJ whole genome shotgun (WGS) entry which is preliminary data.</text>
</comment>
<sequence length="233" mass="24320">MTAPPRSPRAALAALTPMGQLRAGRLPRRVVQLFVGLTMYGVAMAMFVRAGLGLDPWDVFHYGVARLTGMDLGTAVIAVSIPVLLLWIPLRQWPGLGTIANAIWIGVATNIALAVIPTMHGLPTQIAVFALGLVINGAGGALYIGAQLGPGPRDGLMTGLHRRTGLSLRLVRTALELTVLGTGWLMGGVVGFGTLAYAVAIGPLVQAFLPWCIVRLDVPLNAPSESAPAAQPV</sequence>
<gene>
    <name evidence="2" type="ORF">HNR15_001928</name>
</gene>
<protein>
    <submittedName>
        <fullName evidence="2">Putative membrane protein YczE</fullName>
    </submittedName>
</protein>
<feature type="transmembrane region" description="Helical" evidence="1">
    <location>
        <begin position="72"/>
        <end position="90"/>
    </location>
</feature>
<dbReference type="EMBL" id="JACCFW010000001">
    <property type="protein sequence ID" value="NYJ74965.1"/>
    <property type="molecule type" value="Genomic_DNA"/>
</dbReference>
<feature type="transmembrane region" description="Helical" evidence="1">
    <location>
        <begin position="126"/>
        <end position="145"/>
    </location>
</feature>
<feature type="transmembrane region" description="Helical" evidence="1">
    <location>
        <begin position="30"/>
        <end position="52"/>
    </location>
</feature>
<keyword evidence="1" id="KW-0812">Transmembrane</keyword>
<keyword evidence="1" id="KW-1133">Transmembrane helix</keyword>
<keyword evidence="3" id="KW-1185">Reference proteome</keyword>
<evidence type="ECO:0000313" key="3">
    <source>
        <dbReference type="Proteomes" id="UP000571817"/>
    </source>
</evidence>
<dbReference type="PANTHER" id="PTHR40078">
    <property type="entry name" value="INTEGRAL MEMBRANE PROTEIN-RELATED"/>
    <property type="match status" value="1"/>
</dbReference>
<dbReference type="PANTHER" id="PTHR40078:SF1">
    <property type="entry name" value="INTEGRAL MEMBRANE PROTEIN"/>
    <property type="match status" value="1"/>
</dbReference>
<evidence type="ECO:0000313" key="2">
    <source>
        <dbReference type="EMBL" id="NYJ74965.1"/>
    </source>
</evidence>
<evidence type="ECO:0000256" key="1">
    <source>
        <dbReference type="SAM" id="Phobius"/>
    </source>
</evidence>
<dbReference type="AlphaFoldDB" id="A0A853DLE7"/>
<dbReference type="InterPro" id="IPR038750">
    <property type="entry name" value="YczE/YyaS-like"/>
</dbReference>
<dbReference type="Pfam" id="PF19700">
    <property type="entry name" value="DUF6198"/>
    <property type="match status" value="1"/>
</dbReference>
<organism evidence="2 3">
    <name type="scientific">Allobranchiibius huperziae</name>
    <dbReference type="NCBI Taxonomy" id="1874116"/>
    <lineage>
        <taxon>Bacteria</taxon>
        <taxon>Bacillati</taxon>
        <taxon>Actinomycetota</taxon>
        <taxon>Actinomycetes</taxon>
        <taxon>Micrococcales</taxon>
        <taxon>Dermacoccaceae</taxon>
        <taxon>Allobranchiibius</taxon>
    </lineage>
</organism>
<name>A0A853DLE7_9MICO</name>
<accession>A0A853DLE7</accession>
<proteinExistence type="predicted"/>
<dbReference type="RefSeq" id="WP_179481263.1">
    <property type="nucleotide sequence ID" value="NZ_JACCFW010000001.1"/>
</dbReference>
<dbReference type="Proteomes" id="UP000571817">
    <property type="component" value="Unassembled WGS sequence"/>
</dbReference>
<keyword evidence="1" id="KW-0472">Membrane</keyword>
<feature type="transmembrane region" description="Helical" evidence="1">
    <location>
        <begin position="102"/>
        <end position="120"/>
    </location>
</feature>
<reference evidence="2 3" key="1">
    <citation type="submission" date="2020-07" db="EMBL/GenBank/DDBJ databases">
        <title>Sequencing the genomes of 1000 actinobacteria strains.</title>
        <authorList>
            <person name="Klenk H.-P."/>
        </authorList>
    </citation>
    <scope>NUCLEOTIDE SEQUENCE [LARGE SCALE GENOMIC DNA]</scope>
    <source>
        <strain evidence="2 3">DSM 29531</strain>
    </source>
</reference>